<name>A0A2Z7BKR2_9LAMI</name>
<accession>A0A2Z7BKR2</accession>
<protein>
    <submittedName>
        <fullName evidence="1">Uncharacterized protein</fullName>
    </submittedName>
</protein>
<dbReference type="Proteomes" id="UP000250235">
    <property type="component" value="Unassembled WGS sequence"/>
</dbReference>
<organism evidence="1 2">
    <name type="scientific">Dorcoceras hygrometricum</name>
    <dbReference type="NCBI Taxonomy" id="472368"/>
    <lineage>
        <taxon>Eukaryota</taxon>
        <taxon>Viridiplantae</taxon>
        <taxon>Streptophyta</taxon>
        <taxon>Embryophyta</taxon>
        <taxon>Tracheophyta</taxon>
        <taxon>Spermatophyta</taxon>
        <taxon>Magnoliopsida</taxon>
        <taxon>eudicotyledons</taxon>
        <taxon>Gunneridae</taxon>
        <taxon>Pentapetalae</taxon>
        <taxon>asterids</taxon>
        <taxon>lamiids</taxon>
        <taxon>Lamiales</taxon>
        <taxon>Gesneriaceae</taxon>
        <taxon>Didymocarpoideae</taxon>
        <taxon>Trichosporeae</taxon>
        <taxon>Loxocarpinae</taxon>
        <taxon>Dorcoceras</taxon>
    </lineage>
</organism>
<reference evidence="1 2" key="1">
    <citation type="journal article" date="2015" name="Proc. Natl. Acad. Sci. U.S.A.">
        <title>The resurrection genome of Boea hygrometrica: A blueprint for survival of dehydration.</title>
        <authorList>
            <person name="Xiao L."/>
            <person name="Yang G."/>
            <person name="Zhang L."/>
            <person name="Yang X."/>
            <person name="Zhao S."/>
            <person name="Ji Z."/>
            <person name="Zhou Q."/>
            <person name="Hu M."/>
            <person name="Wang Y."/>
            <person name="Chen M."/>
            <person name="Xu Y."/>
            <person name="Jin H."/>
            <person name="Xiao X."/>
            <person name="Hu G."/>
            <person name="Bao F."/>
            <person name="Hu Y."/>
            <person name="Wan P."/>
            <person name="Li L."/>
            <person name="Deng X."/>
            <person name="Kuang T."/>
            <person name="Xiang C."/>
            <person name="Zhu J.K."/>
            <person name="Oliver M.J."/>
            <person name="He Y."/>
        </authorList>
    </citation>
    <scope>NUCLEOTIDE SEQUENCE [LARGE SCALE GENOMIC DNA]</scope>
    <source>
        <strain evidence="2">cv. XS01</strain>
    </source>
</reference>
<keyword evidence="2" id="KW-1185">Reference proteome</keyword>
<proteinExistence type="predicted"/>
<dbReference type="AlphaFoldDB" id="A0A2Z7BKR2"/>
<evidence type="ECO:0000313" key="2">
    <source>
        <dbReference type="Proteomes" id="UP000250235"/>
    </source>
</evidence>
<evidence type="ECO:0000313" key="1">
    <source>
        <dbReference type="EMBL" id="KZV32561.1"/>
    </source>
</evidence>
<sequence>MRVGLKCRAGWTSCKQELGLSADLVGLHANKSWAQVPRLSDFLPTRVGLKCRAEPREEVSIRIGLRFRAGRAYVFTWKSHAKRCQYGIELKCRAGRAYVYMWKSHAKRCQCGIWLKCRAGQAYVLRWGLPHEEFDSENHELRE</sequence>
<gene>
    <name evidence="1" type="ORF">F511_36804</name>
</gene>
<dbReference type="EMBL" id="KV006442">
    <property type="protein sequence ID" value="KZV32561.1"/>
    <property type="molecule type" value="Genomic_DNA"/>
</dbReference>